<protein>
    <recommendedName>
        <fullName evidence="2">Phytocyanin domain-containing protein</fullName>
    </recommendedName>
</protein>
<gene>
    <name evidence="3" type="ORF">H6P81_010798</name>
</gene>
<dbReference type="PROSITE" id="PS51485">
    <property type="entry name" value="PHYTOCYANIN"/>
    <property type="match status" value="1"/>
</dbReference>
<comment type="caution">
    <text evidence="3">The sequence shown here is derived from an EMBL/GenBank/DDBJ whole genome shotgun (WGS) entry which is preliminary data.</text>
</comment>
<dbReference type="InterPro" id="IPR003245">
    <property type="entry name" value="Phytocyanin_dom"/>
</dbReference>
<dbReference type="GO" id="GO:0009055">
    <property type="term" value="F:electron transfer activity"/>
    <property type="evidence" value="ECO:0007669"/>
    <property type="project" value="InterPro"/>
</dbReference>
<name>A0AAV7EPS7_ARIFI</name>
<dbReference type="Pfam" id="PF02298">
    <property type="entry name" value="Cu_bind_like"/>
    <property type="match status" value="1"/>
</dbReference>
<accession>A0AAV7EPS7</accession>
<dbReference type="InterPro" id="IPR008972">
    <property type="entry name" value="Cupredoxin"/>
</dbReference>
<dbReference type="Proteomes" id="UP000825729">
    <property type="component" value="Unassembled WGS sequence"/>
</dbReference>
<evidence type="ECO:0000313" key="4">
    <source>
        <dbReference type="Proteomes" id="UP000825729"/>
    </source>
</evidence>
<dbReference type="PANTHER" id="PTHR34052">
    <property type="entry name" value="GLYCINE-RICH PROTEIN-LIKE"/>
    <property type="match status" value="1"/>
</dbReference>
<reference evidence="3 4" key="1">
    <citation type="submission" date="2021-07" db="EMBL/GenBank/DDBJ databases">
        <title>The Aristolochia fimbriata genome: insights into angiosperm evolution, floral development and chemical biosynthesis.</title>
        <authorList>
            <person name="Jiao Y."/>
        </authorList>
    </citation>
    <scope>NUCLEOTIDE SEQUENCE [LARGE SCALE GENOMIC DNA]</scope>
    <source>
        <strain evidence="3">IBCAS-2021</strain>
        <tissue evidence="3">Leaf</tissue>
    </source>
</reference>
<feature type="signal peptide" evidence="1">
    <location>
        <begin position="1"/>
        <end position="20"/>
    </location>
</feature>
<proteinExistence type="predicted"/>
<sequence length="149" mass="16509">MGFFLRLASCLLLAIFMALAASPATSDAAKIIVGGPQRWHFGFNYSEWACKNGPFYINDTLVFMYDPPSNTTFPHSVYMMKDLKSYRTCNLKKAKLVGGVADGGRGGLEFVLKKRKKPYFFACGERAGFHCSQGMMKFAVLPVPRVCLG</sequence>
<evidence type="ECO:0000256" key="1">
    <source>
        <dbReference type="SAM" id="SignalP"/>
    </source>
</evidence>
<dbReference type="EMBL" id="JAINDJ010000004">
    <property type="protein sequence ID" value="KAG9450833.1"/>
    <property type="molecule type" value="Genomic_DNA"/>
</dbReference>
<dbReference type="SUPFAM" id="SSF49503">
    <property type="entry name" value="Cupredoxins"/>
    <property type="match status" value="1"/>
</dbReference>
<evidence type="ECO:0000259" key="2">
    <source>
        <dbReference type="PROSITE" id="PS51485"/>
    </source>
</evidence>
<evidence type="ECO:0000313" key="3">
    <source>
        <dbReference type="EMBL" id="KAG9450833.1"/>
    </source>
</evidence>
<dbReference type="Gene3D" id="2.60.40.420">
    <property type="entry name" value="Cupredoxins - blue copper proteins"/>
    <property type="match status" value="1"/>
</dbReference>
<dbReference type="PANTHER" id="PTHR34052:SF1">
    <property type="entry name" value="OS06G0216700 PROTEIN"/>
    <property type="match status" value="1"/>
</dbReference>
<organism evidence="3 4">
    <name type="scientific">Aristolochia fimbriata</name>
    <name type="common">White veined hardy Dutchman's pipe vine</name>
    <dbReference type="NCBI Taxonomy" id="158543"/>
    <lineage>
        <taxon>Eukaryota</taxon>
        <taxon>Viridiplantae</taxon>
        <taxon>Streptophyta</taxon>
        <taxon>Embryophyta</taxon>
        <taxon>Tracheophyta</taxon>
        <taxon>Spermatophyta</taxon>
        <taxon>Magnoliopsida</taxon>
        <taxon>Magnoliidae</taxon>
        <taxon>Piperales</taxon>
        <taxon>Aristolochiaceae</taxon>
        <taxon>Aristolochia</taxon>
    </lineage>
</organism>
<dbReference type="AlphaFoldDB" id="A0AAV7EPS7"/>
<feature type="chain" id="PRO_5043630663" description="Phytocyanin domain-containing protein" evidence="1">
    <location>
        <begin position="21"/>
        <end position="149"/>
    </location>
</feature>
<keyword evidence="4" id="KW-1185">Reference proteome</keyword>
<keyword evidence="1" id="KW-0732">Signal</keyword>
<feature type="domain" description="Phytocyanin" evidence="2">
    <location>
        <begin position="29"/>
        <end position="144"/>
    </location>
</feature>